<keyword evidence="9" id="KW-0325">Glycoprotein</keyword>
<keyword evidence="8 16" id="KW-0472">Membrane</keyword>
<keyword evidence="3" id="KW-1003">Cell membrane</keyword>
<dbReference type="GO" id="GO:0005783">
    <property type="term" value="C:endoplasmic reticulum"/>
    <property type="evidence" value="ECO:0007669"/>
    <property type="project" value="TreeGrafter"/>
</dbReference>
<evidence type="ECO:0000256" key="5">
    <source>
        <dbReference type="ARBA" id="ARBA00022703"/>
    </source>
</evidence>
<evidence type="ECO:0000256" key="8">
    <source>
        <dbReference type="ARBA" id="ARBA00023136"/>
    </source>
</evidence>
<dbReference type="GO" id="GO:0005794">
    <property type="term" value="C:Golgi apparatus"/>
    <property type="evidence" value="ECO:0007669"/>
    <property type="project" value="TreeGrafter"/>
</dbReference>
<reference evidence="18" key="3">
    <citation type="submission" date="2025-09" db="UniProtKB">
        <authorList>
            <consortium name="Ensembl"/>
        </authorList>
    </citation>
    <scope>IDENTIFICATION</scope>
</reference>
<accession>A0A8C5HK81</accession>
<organism evidence="18 19">
    <name type="scientific">Gouania willdenowi</name>
    <name type="common">Blunt-snouted clingfish</name>
    <name type="synonym">Lepadogaster willdenowi</name>
    <dbReference type="NCBI Taxonomy" id="441366"/>
    <lineage>
        <taxon>Eukaryota</taxon>
        <taxon>Metazoa</taxon>
        <taxon>Chordata</taxon>
        <taxon>Craniata</taxon>
        <taxon>Vertebrata</taxon>
        <taxon>Euteleostomi</taxon>
        <taxon>Actinopterygii</taxon>
        <taxon>Neopterygii</taxon>
        <taxon>Teleostei</taxon>
        <taxon>Neoteleostei</taxon>
        <taxon>Acanthomorphata</taxon>
        <taxon>Ovalentaria</taxon>
        <taxon>Blenniimorphae</taxon>
        <taxon>Blenniiformes</taxon>
        <taxon>Gobiesocoidei</taxon>
        <taxon>Gobiesocidae</taxon>
        <taxon>Gobiesocinae</taxon>
        <taxon>Gouania</taxon>
    </lineage>
</organism>
<evidence type="ECO:0000256" key="6">
    <source>
        <dbReference type="ARBA" id="ARBA00022989"/>
    </source>
</evidence>
<evidence type="ECO:0000256" key="3">
    <source>
        <dbReference type="ARBA" id="ARBA00022475"/>
    </source>
</evidence>
<dbReference type="PANTHER" id="PTHR23291:SF18">
    <property type="entry name" value="PROTEIN LIFEGUARD 2"/>
    <property type="match status" value="1"/>
</dbReference>
<dbReference type="InterPro" id="IPR006214">
    <property type="entry name" value="Bax_inhibitor_1-related"/>
</dbReference>
<feature type="transmembrane region" description="Helical" evidence="16">
    <location>
        <begin position="142"/>
        <end position="162"/>
    </location>
</feature>
<evidence type="ECO:0000256" key="16">
    <source>
        <dbReference type="RuleBase" id="RU004379"/>
    </source>
</evidence>
<keyword evidence="19" id="KW-1185">Reference proteome</keyword>
<name>A0A8C5HK81_GOUWI</name>
<reference evidence="18" key="1">
    <citation type="submission" date="2020-06" db="EMBL/GenBank/DDBJ databases">
        <authorList>
            <consortium name="Wellcome Sanger Institute Data Sharing"/>
        </authorList>
    </citation>
    <scope>NUCLEOTIDE SEQUENCE [LARGE SCALE GENOMIC DNA]</scope>
</reference>
<evidence type="ECO:0000256" key="2">
    <source>
        <dbReference type="ARBA" id="ARBA00004651"/>
    </source>
</evidence>
<evidence type="ECO:0000256" key="12">
    <source>
        <dbReference type="ARBA" id="ARBA00038174"/>
    </source>
</evidence>
<keyword evidence="10" id="KW-0628">Postsynaptic cell membrane</keyword>
<evidence type="ECO:0000313" key="18">
    <source>
        <dbReference type="Ensembl" id="ENSGWIP00000045143.1"/>
    </source>
</evidence>
<evidence type="ECO:0000256" key="13">
    <source>
        <dbReference type="ARBA" id="ARBA00038784"/>
    </source>
</evidence>
<dbReference type="GO" id="GO:0006915">
    <property type="term" value="P:apoptotic process"/>
    <property type="evidence" value="ECO:0007669"/>
    <property type="project" value="UniProtKB-KW"/>
</dbReference>
<evidence type="ECO:0000256" key="4">
    <source>
        <dbReference type="ARBA" id="ARBA00022692"/>
    </source>
</evidence>
<keyword evidence="7" id="KW-0770">Synapse</keyword>
<comment type="subunit">
    <text evidence="13">Interacts with FAS/TNFRSF6 and BAX.</text>
</comment>
<evidence type="ECO:0000256" key="11">
    <source>
        <dbReference type="ARBA" id="ARBA00034100"/>
    </source>
</evidence>
<dbReference type="GO" id="GO:0045121">
    <property type="term" value="C:membrane raft"/>
    <property type="evidence" value="ECO:0007669"/>
    <property type="project" value="UniProtKB-SubCell"/>
</dbReference>
<dbReference type="PANTHER" id="PTHR23291">
    <property type="entry name" value="BAX INHIBITOR-RELATED"/>
    <property type="match status" value="1"/>
</dbReference>
<evidence type="ECO:0000313" key="19">
    <source>
        <dbReference type="Proteomes" id="UP000694680"/>
    </source>
</evidence>
<keyword evidence="5" id="KW-0053">Apoptosis</keyword>
<protein>
    <recommendedName>
        <fullName evidence="14">Protein lifeguard 2</fullName>
    </recommendedName>
    <alternativeName>
        <fullName evidence="15">Fas apoptotic inhibitory molecule 2</fullName>
    </alternativeName>
</protein>
<evidence type="ECO:0000256" key="10">
    <source>
        <dbReference type="ARBA" id="ARBA00023257"/>
    </source>
</evidence>
<feature type="region of interest" description="Disordered" evidence="17">
    <location>
        <begin position="1"/>
        <end position="20"/>
    </location>
</feature>
<dbReference type="Pfam" id="PF01027">
    <property type="entry name" value="Bax1-I"/>
    <property type="match status" value="1"/>
</dbReference>
<comment type="similarity">
    <text evidence="12">Belongs to the BI1 family. LFG subfamily.</text>
</comment>
<keyword evidence="4 16" id="KW-0812">Transmembrane</keyword>
<feature type="transmembrane region" description="Helical" evidence="16">
    <location>
        <begin position="87"/>
        <end position="103"/>
    </location>
</feature>
<evidence type="ECO:0000256" key="15">
    <source>
        <dbReference type="ARBA" id="ARBA00042941"/>
    </source>
</evidence>
<reference evidence="18" key="2">
    <citation type="submission" date="2025-08" db="UniProtKB">
        <authorList>
            <consortium name="Ensembl"/>
        </authorList>
    </citation>
    <scope>IDENTIFICATION</scope>
</reference>
<dbReference type="GO" id="GO:0045211">
    <property type="term" value="C:postsynaptic membrane"/>
    <property type="evidence" value="ECO:0007669"/>
    <property type="project" value="UniProtKB-SubCell"/>
</dbReference>
<comment type="caution">
    <text evidence="16">Lacks conserved residue(s) required for the propagation of feature annotation.</text>
</comment>
<dbReference type="AlphaFoldDB" id="A0A8C5HK81"/>
<dbReference type="Proteomes" id="UP000694680">
    <property type="component" value="Chromosome 5"/>
</dbReference>
<evidence type="ECO:0000256" key="14">
    <source>
        <dbReference type="ARBA" id="ARBA00040576"/>
    </source>
</evidence>
<dbReference type="GO" id="GO:2001234">
    <property type="term" value="P:negative regulation of apoptotic signaling pathway"/>
    <property type="evidence" value="ECO:0007669"/>
    <property type="project" value="TreeGrafter"/>
</dbReference>
<evidence type="ECO:0000256" key="7">
    <source>
        <dbReference type="ARBA" id="ARBA00023018"/>
    </source>
</evidence>
<evidence type="ECO:0000256" key="17">
    <source>
        <dbReference type="SAM" id="MobiDB-lite"/>
    </source>
</evidence>
<evidence type="ECO:0000256" key="9">
    <source>
        <dbReference type="ARBA" id="ARBA00023180"/>
    </source>
</evidence>
<sequence>MTKKKKKSNYSDLKCDNHEPPTYQEATAGYGEMEAQFTWDDKIIPAGYRGDHLSLYILVTNTVADLIHGNSVSCSEPVRFYIQTHPGLYMASYLMFFATYIALSCCGDLRRQFPYNVILLVLFTISMAFMMGFVSSFYNTKSVMLCLGITALVCLSITTFSFQSKVDVTSCQGVLFSLCMVMLLCAITLSIVVPFGYVSSHLRVQILLEESKYRASQE</sequence>
<feature type="transmembrane region" description="Helical" evidence="16">
    <location>
        <begin position="115"/>
        <end position="135"/>
    </location>
</feature>
<proteinExistence type="inferred from homology"/>
<comment type="subcellular location">
    <subcellularLocation>
        <location evidence="2">Cell membrane</location>
        <topology evidence="2">Multi-pass membrane protein</topology>
    </subcellularLocation>
    <subcellularLocation>
        <location evidence="1">Membrane raft</location>
    </subcellularLocation>
    <subcellularLocation>
        <location evidence="11">Postsynaptic cell membrane</location>
    </subcellularLocation>
</comment>
<keyword evidence="6 16" id="KW-1133">Transmembrane helix</keyword>
<evidence type="ECO:0000256" key="1">
    <source>
        <dbReference type="ARBA" id="ARBA00004285"/>
    </source>
</evidence>
<dbReference type="Ensembl" id="ENSGWIT00000048903.1">
    <property type="protein sequence ID" value="ENSGWIP00000045143.1"/>
    <property type="gene ID" value="ENSGWIG00000022385.1"/>
</dbReference>
<feature type="transmembrane region" description="Helical" evidence="16">
    <location>
        <begin position="174"/>
        <end position="198"/>
    </location>
</feature>